<organism evidence="2 3">
    <name type="scientific">Fusarium phyllophilum</name>
    <dbReference type="NCBI Taxonomy" id="47803"/>
    <lineage>
        <taxon>Eukaryota</taxon>
        <taxon>Fungi</taxon>
        <taxon>Dikarya</taxon>
        <taxon>Ascomycota</taxon>
        <taxon>Pezizomycotina</taxon>
        <taxon>Sordariomycetes</taxon>
        <taxon>Hypocreomycetidae</taxon>
        <taxon>Hypocreales</taxon>
        <taxon>Nectriaceae</taxon>
        <taxon>Fusarium</taxon>
        <taxon>Fusarium fujikuroi species complex</taxon>
    </lineage>
</organism>
<feature type="region of interest" description="Disordered" evidence="1">
    <location>
        <begin position="166"/>
        <end position="190"/>
    </location>
</feature>
<gene>
    <name evidence="2" type="ORF">FPHYL_11880</name>
</gene>
<dbReference type="EMBL" id="JAAOAQ010000570">
    <property type="protein sequence ID" value="KAF5541337.1"/>
    <property type="molecule type" value="Genomic_DNA"/>
</dbReference>
<dbReference type="Proteomes" id="UP000582016">
    <property type="component" value="Unassembled WGS sequence"/>
</dbReference>
<accession>A0A8H5IR19</accession>
<proteinExistence type="predicted"/>
<comment type="caution">
    <text evidence="2">The sequence shown here is derived from an EMBL/GenBank/DDBJ whole genome shotgun (WGS) entry which is preliminary data.</text>
</comment>
<evidence type="ECO:0000256" key="1">
    <source>
        <dbReference type="SAM" id="MobiDB-lite"/>
    </source>
</evidence>
<feature type="compositionally biased region" description="Basic and acidic residues" evidence="1">
    <location>
        <begin position="166"/>
        <end position="178"/>
    </location>
</feature>
<dbReference type="OrthoDB" id="4969524at2759"/>
<evidence type="ECO:0000313" key="2">
    <source>
        <dbReference type="EMBL" id="KAF5541337.1"/>
    </source>
</evidence>
<evidence type="ECO:0000313" key="3">
    <source>
        <dbReference type="Proteomes" id="UP000582016"/>
    </source>
</evidence>
<name>A0A8H5IR19_9HYPO</name>
<keyword evidence="3" id="KW-1185">Reference proteome</keyword>
<sequence length="190" mass="22635">MSIIHKKDMCSKFDEHNTLGDLLLQRPDSTQQATSEILPHIMFENWPTQTPTWRSHCHVVYIVDFRVHSECARGDPSFTNRANRTRDHIESGLFVQTHAKRMCGHLYIPRKHPIYEYYVLQSQRLDNIRQHEYFESDAAIGFIFKKDYQNSFYQILREIQLPDKRNPEDSTLYRRHDINVQPFPPENSTD</sequence>
<reference evidence="2 3" key="1">
    <citation type="submission" date="2020-05" db="EMBL/GenBank/DDBJ databases">
        <title>Identification and distribution of gene clusters putatively required for synthesis of sphingolipid metabolism inhibitors in phylogenetically diverse species of the filamentous fungus Fusarium.</title>
        <authorList>
            <person name="Kim H.-S."/>
            <person name="Busman M."/>
            <person name="Brown D.W."/>
            <person name="Divon H."/>
            <person name="Uhlig S."/>
            <person name="Proctor R.H."/>
        </authorList>
    </citation>
    <scope>NUCLEOTIDE SEQUENCE [LARGE SCALE GENOMIC DNA]</scope>
    <source>
        <strain evidence="2 3">NRRL 13617</strain>
    </source>
</reference>
<protein>
    <submittedName>
        <fullName evidence="2">Uncharacterized protein</fullName>
    </submittedName>
</protein>
<dbReference type="AlphaFoldDB" id="A0A8H5IR19"/>